<gene>
    <name evidence="2" type="ORF">US86_C0003G0054</name>
</gene>
<evidence type="ECO:0000256" key="1">
    <source>
        <dbReference type="SAM" id="Phobius"/>
    </source>
</evidence>
<protein>
    <submittedName>
        <fullName evidence="2">Uncharacterized protein</fullName>
    </submittedName>
</protein>
<sequence>MQKLAKKFDVLPWVVGGITFLILSLFTMPFFRDKTSYFDPNGLIIGEGGGGFFSPGIAGLSDIVSSENKDLLVGKDVEIVMVPVFKKIDDLTFWVGSDQDKSLLVTLNDEIPFSKEEATDLFGLTPGQLLNIRGVVKKMPDKEAIVWDLTEEERSEVLSNQIYIYVTEVGFIETKEN</sequence>
<keyword evidence="1" id="KW-0812">Transmembrane</keyword>
<accession>A0A0G0MPH9</accession>
<dbReference type="Proteomes" id="UP000034235">
    <property type="component" value="Unassembled WGS sequence"/>
</dbReference>
<evidence type="ECO:0000313" key="2">
    <source>
        <dbReference type="EMBL" id="KKQ66811.1"/>
    </source>
</evidence>
<dbReference type="AlphaFoldDB" id="A0A0G0MPH9"/>
<comment type="caution">
    <text evidence="2">The sequence shown here is derived from an EMBL/GenBank/DDBJ whole genome shotgun (WGS) entry which is preliminary data.</text>
</comment>
<name>A0A0G0MPH9_9BACT</name>
<keyword evidence="1" id="KW-0472">Membrane</keyword>
<feature type="transmembrane region" description="Helical" evidence="1">
    <location>
        <begin position="12"/>
        <end position="31"/>
    </location>
</feature>
<evidence type="ECO:0000313" key="3">
    <source>
        <dbReference type="Proteomes" id="UP000034235"/>
    </source>
</evidence>
<dbReference type="EMBL" id="LBUP01000003">
    <property type="protein sequence ID" value="KKQ66811.1"/>
    <property type="molecule type" value="Genomic_DNA"/>
</dbReference>
<organism evidence="2 3">
    <name type="scientific">Candidatus Daviesbacteria bacterium GW2011_GWA2_38_24</name>
    <dbReference type="NCBI Taxonomy" id="1618422"/>
    <lineage>
        <taxon>Bacteria</taxon>
        <taxon>Candidatus Daviesiibacteriota</taxon>
    </lineage>
</organism>
<proteinExistence type="predicted"/>
<keyword evidence="1" id="KW-1133">Transmembrane helix</keyword>
<reference evidence="2 3" key="1">
    <citation type="journal article" date="2015" name="Nature">
        <title>rRNA introns, odd ribosomes, and small enigmatic genomes across a large radiation of phyla.</title>
        <authorList>
            <person name="Brown C.T."/>
            <person name="Hug L.A."/>
            <person name="Thomas B.C."/>
            <person name="Sharon I."/>
            <person name="Castelle C.J."/>
            <person name="Singh A."/>
            <person name="Wilkins M.J."/>
            <person name="Williams K.H."/>
            <person name="Banfield J.F."/>
        </authorList>
    </citation>
    <scope>NUCLEOTIDE SEQUENCE [LARGE SCALE GENOMIC DNA]</scope>
</reference>